<sequence>MSHQLDARRLAKAEKDSEHARAFRAFSQPWWQDGALSSRDKHIIAVSVAQVTQCEYCITHHTLAAKQLGASQNELLAAAYITAALNTLAGAEVEIGDDLQVRTRPDVLVDRALADARDAFINQQLQNPLLPLTLRVVIAAGVALAQERDATRARLHQIALRHDVDPKALTEAYAVALILRAGAVYAHTLPILAAFDAP</sequence>
<protein>
    <submittedName>
        <fullName evidence="2">Carboxymuconolactone decarboxylase family protein</fullName>
    </submittedName>
</protein>
<dbReference type="InterPro" id="IPR004675">
    <property type="entry name" value="AhpD_core"/>
</dbReference>
<dbReference type="PANTHER" id="PTHR33930">
    <property type="entry name" value="ALKYL HYDROPEROXIDE REDUCTASE AHPD"/>
    <property type="match status" value="1"/>
</dbReference>
<proteinExistence type="predicted"/>
<dbReference type="Proteomes" id="UP000335415">
    <property type="component" value="Unassembled WGS sequence"/>
</dbReference>
<evidence type="ECO:0000259" key="1">
    <source>
        <dbReference type="Pfam" id="PF02627"/>
    </source>
</evidence>
<dbReference type="Gene3D" id="1.20.1290.10">
    <property type="entry name" value="AhpD-like"/>
    <property type="match status" value="1"/>
</dbReference>
<dbReference type="InterPro" id="IPR003779">
    <property type="entry name" value="CMD-like"/>
</dbReference>
<dbReference type="GO" id="GO:0051920">
    <property type="term" value="F:peroxiredoxin activity"/>
    <property type="evidence" value="ECO:0007669"/>
    <property type="project" value="InterPro"/>
</dbReference>
<dbReference type="OrthoDB" id="1683318at2"/>
<dbReference type="Pfam" id="PF02627">
    <property type="entry name" value="CMD"/>
    <property type="match status" value="1"/>
</dbReference>
<keyword evidence="3" id="KW-1185">Reference proteome</keyword>
<feature type="domain" description="Carboxymuconolactone decarboxylase-like" evidence="1">
    <location>
        <begin position="18"/>
        <end position="86"/>
    </location>
</feature>
<dbReference type="EMBL" id="VYKJ01000009">
    <property type="protein sequence ID" value="KAA8998117.1"/>
    <property type="molecule type" value="Genomic_DNA"/>
</dbReference>
<dbReference type="RefSeq" id="WP_150436176.1">
    <property type="nucleotide sequence ID" value="NZ_VYKJ01000009.1"/>
</dbReference>
<reference evidence="2 3" key="1">
    <citation type="submission" date="2019-09" db="EMBL/GenBank/DDBJ databases">
        <authorList>
            <person name="Li Y."/>
        </authorList>
    </citation>
    <scope>NUCLEOTIDE SEQUENCE [LARGE SCALE GENOMIC DNA]</scope>
    <source>
        <strain evidence="2 3">L3-3HA</strain>
    </source>
</reference>
<evidence type="ECO:0000313" key="2">
    <source>
        <dbReference type="EMBL" id="KAA8998117.1"/>
    </source>
</evidence>
<gene>
    <name evidence="2" type="ORF">FJU30_17015</name>
</gene>
<comment type="caution">
    <text evidence="2">The sequence shown here is derived from an EMBL/GenBank/DDBJ whole genome shotgun (WGS) entry which is preliminary data.</text>
</comment>
<dbReference type="InterPro" id="IPR029032">
    <property type="entry name" value="AhpD-like"/>
</dbReference>
<dbReference type="PANTHER" id="PTHR33930:SF2">
    <property type="entry name" value="BLR3452 PROTEIN"/>
    <property type="match status" value="1"/>
</dbReference>
<dbReference type="AlphaFoldDB" id="A0A5J5FW56"/>
<dbReference type="NCBIfam" id="TIGR00778">
    <property type="entry name" value="ahpD_dom"/>
    <property type="match status" value="1"/>
</dbReference>
<name>A0A5J5FW56_9GAMM</name>
<dbReference type="SUPFAM" id="SSF69118">
    <property type="entry name" value="AhpD-like"/>
    <property type="match status" value="2"/>
</dbReference>
<organism evidence="2 3">
    <name type="scientific">Affinibrenneria salicis</name>
    <dbReference type="NCBI Taxonomy" id="2590031"/>
    <lineage>
        <taxon>Bacteria</taxon>
        <taxon>Pseudomonadati</taxon>
        <taxon>Pseudomonadota</taxon>
        <taxon>Gammaproteobacteria</taxon>
        <taxon>Enterobacterales</taxon>
        <taxon>Pectobacteriaceae</taxon>
        <taxon>Affinibrenneria</taxon>
    </lineage>
</organism>
<accession>A0A5J5FW56</accession>
<evidence type="ECO:0000313" key="3">
    <source>
        <dbReference type="Proteomes" id="UP000335415"/>
    </source>
</evidence>